<dbReference type="Proteomes" id="UP001180754">
    <property type="component" value="Unassembled WGS sequence"/>
</dbReference>
<name>A0ABU2XAB7_9ACTN</name>
<protein>
    <recommendedName>
        <fullName evidence="4">Integral membrane protein</fullName>
    </recommendedName>
</protein>
<gene>
    <name evidence="2" type="ORF">RND15_06380</name>
</gene>
<feature type="transmembrane region" description="Helical" evidence="1">
    <location>
        <begin position="101"/>
        <end position="120"/>
    </location>
</feature>
<reference evidence="2" key="1">
    <citation type="submission" date="2024-05" db="EMBL/GenBank/DDBJ databases">
        <title>30 novel species of actinomycetes from the DSMZ collection.</title>
        <authorList>
            <person name="Nouioui I."/>
        </authorList>
    </citation>
    <scope>NUCLEOTIDE SEQUENCE</scope>
    <source>
        <strain evidence="2">DSM 41529</strain>
    </source>
</reference>
<evidence type="ECO:0008006" key="4">
    <source>
        <dbReference type="Google" id="ProtNLM"/>
    </source>
</evidence>
<proteinExistence type="predicted"/>
<evidence type="ECO:0000256" key="1">
    <source>
        <dbReference type="SAM" id="Phobius"/>
    </source>
</evidence>
<feature type="transmembrane region" description="Helical" evidence="1">
    <location>
        <begin position="54"/>
        <end position="81"/>
    </location>
</feature>
<sequence length="147" mass="15267">MIEWAPLSYGPRPVPQPVATPLVWATAVGGAMVLVALHYALVGTDRPGLALTALSLLAGLLGLCARFTAAPGTAVLCWLFLNGFAIPPAGTLTWAGHRDTFWLACLCAAALVGTALARIIHARAAYRRITPAAAATEAEPDDGPRDL</sequence>
<keyword evidence="1" id="KW-0472">Membrane</keyword>
<feature type="transmembrane region" description="Helical" evidence="1">
    <location>
        <begin position="22"/>
        <end position="42"/>
    </location>
</feature>
<accession>A0ABU2XAB7</accession>
<dbReference type="RefSeq" id="WP_311722685.1">
    <property type="nucleotide sequence ID" value="NZ_JAVRFD010000002.1"/>
</dbReference>
<keyword evidence="1" id="KW-1133">Transmembrane helix</keyword>
<organism evidence="2 3">
    <name type="scientific">Streptomyces lonegramiae</name>
    <dbReference type="NCBI Taxonomy" id="3075524"/>
    <lineage>
        <taxon>Bacteria</taxon>
        <taxon>Bacillati</taxon>
        <taxon>Actinomycetota</taxon>
        <taxon>Actinomycetes</taxon>
        <taxon>Kitasatosporales</taxon>
        <taxon>Streptomycetaceae</taxon>
        <taxon>Streptomyces</taxon>
    </lineage>
</organism>
<dbReference type="EMBL" id="JAVRFD010000002">
    <property type="protein sequence ID" value="MDT0542342.1"/>
    <property type="molecule type" value="Genomic_DNA"/>
</dbReference>
<evidence type="ECO:0000313" key="3">
    <source>
        <dbReference type="Proteomes" id="UP001180754"/>
    </source>
</evidence>
<keyword evidence="3" id="KW-1185">Reference proteome</keyword>
<comment type="caution">
    <text evidence="2">The sequence shown here is derived from an EMBL/GenBank/DDBJ whole genome shotgun (WGS) entry which is preliminary data.</text>
</comment>
<evidence type="ECO:0000313" key="2">
    <source>
        <dbReference type="EMBL" id="MDT0542342.1"/>
    </source>
</evidence>
<keyword evidence="1" id="KW-0812">Transmembrane</keyword>